<sequence>MSKYGYKDIATYYIASYLDDGINFITPIKRKRNTATETEKTKADIAESEILCTSQIPIYFFGDASPMTSFDEACSLSAKFSNTGYLNVVNAGKVLFATAGIVSFAVVHHFEVTSA</sequence>
<dbReference type="Proteomes" id="UP000095287">
    <property type="component" value="Unplaced"/>
</dbReference>
<keyword evidence="1" id="KW-1185">Reference proteome</keyword>
<evidence type="ECO:0000313" key="1">
    <source>
        <dbReference type="Proteomes" id="UP000095287"/>
    </source>
</evidence>
<name>A0A1I7YIX1_9BILA</name>
<dbReference type="WBParaSite" id="L893_g16879.t1">
    <property type="protein sequence ID" value="L893_g16879.t1"/>
    <property type="gene ID" value="L893_g16879"/>
</dbReference>
<protein>
    <submittedName>
        <fullName evidence="2">TAXi_C domain-containing protein</fullName>
    </submittedName>
</protein>
<dbReference type="AlphaFoldDB" id="A0A1I7YIX1"/>
<proteinExistence type="predicted"/>
<reference evidence="2" key="1">
    <citation type="submission" date="2016-11" db="UniProtKB">
        <authorList>
            <consortium name="WormBaseParasite"/>
        </authorList>
    </citation>
    <scope>IDENTIFICATION</scope>
</reference>
<organism evidence="1 2">
    <name type="scientific">Steinernema glaseri</name>
    <dbReference type="NCBI Taxonomy" id="37863"/>
    <lineage>
        <taxon>Eukaryota</taxon>
        <taxon>Metazoa</taxon>
        <taxon>Ecdysozoa</taxon>
        <taxon>Nematoda</taxon>
        <taxon>Chromadorea</taxon>
        <taxon>Rhabditida</taxon>
        <taxon>Tylenchina</taxon>
        <taxon>Panagrolaimomorpha</taxon>
        <taxon>Strongyloidoidea</taxon>
        <taxon>Steinernematidae</taxon>
        <taxon>Steinernema</taxon>
    </lineage>
</organism>
<accession>A0A1I7YIX1</accession>
<evidence type="ECO:0000313" key="2">
    <source>
        <dbReference type="WBParaSite" id="L893_g16879.t1"/>
    </source>
</evidence>